<gene>
    <name evidence="2" type="ORF">QQ008_20415</name>
</gene>
<dbReference type="InterPro" id="IPR025667">
    <property type="entry name" value="SprB_repeat"/>
</dbReference>
<keyword evidence="1" id="KW-1133">Transmembrane helix</keyword>
<organism evidence="2 3">
    <name type="scientific">Splendidivirga corallicola</name>
    <dbReference type="NCBI Taxonomy" id="3051826"/>
    <lineage>
        <taxon>Bacteria</taxon>
        <taxon>Pseudomonadati</taxon>
        <taxon>Bacteroidota</taxon>
        <taxon>Cytophagia</taxon>
        <taxon>Cytophagales</taxon>
        <taxon>Splendidivirgaceae</taxon>
        <taxon>Splendidivirga</taxon>
    </lineage>
</organism>
<name>A0ABT8KSN2_9BACT</name>
<sequence length="273" mass="28104">MDSSRGEHLLRQFGLLFTIGILPLGLLLIQSCGDDTEVDCSVSGPSISLAGTTQSTCGVDNGTIQVNGSGGAGELTYSLDGGNFQSSQAFQNVAGGDHTITVKDGNNCMVAIDVTVEEVTDIVFTGNTTNAGCGGDSGTLTISASGGAGNYQYKLDDGSFQSSNAFSNVSNGNRTVTVKDANDCEQTSEVYVPSGISYNAAVKSIIETSCAVSGCHVASVSERVNFEIFANIQSNAADIKSRTQSGNMPRGGSISEEAKEAIACWVDDGAKDN</sequence>
<evidence type="ECO:0000256" key="1">
    <source>
        <dbReference type="SAM" id="Phobius"/>
    </source>
</evidence>
<reference evidence="2" key="1">
    <citation type="submission" date="2023-06" db="EMBL/GenBank/DDBJ databases">
        <title>Genomic of Parafulvivirga corallium.</title>
        <authorList>
            <person name="Wang G."/>
        </authorList>
    </citation>
    <scope>NUCLEOTIDE SEQUENCE</scope>
    <source>
        <strain evidence="2">BMA10</strain>
    </source>
</reference>
<comment type="caution">
    <text evidence="2">The sequence shown here is derived from an EMBL/GenBank/DDBJ whole genome shotgun (WGS) entry which is preliminary data.</text>
</comment>
<keyword evidence="1" id="KW-0812">Transmembrane</keyword>
<proteinExistence type="predicted"/>
<feature type="transmembrane region" description="Helical" evidence="1">
    <location>
        <begin position="12"/>
        <end position="29"/>
    </location>
</feature>
<dbReference type="Proteomes" id="UP001172082">
    <property type="component" value="Unassembled WGS sequence"/>
</dbReference>
<keyword evidence="3" id="KW-1185">Reference proteome</keyword>
<keyword evidence="1" id="KW-0472">Membrane</keyword>
<dbReference type="PROSITE" id="PS51257">
    <property type="entry name" value="PROKAR_LIPOPROTEIN"/>
    <property type="match status" value="1"/>
</dbReference>
<accession>A0ABT8KSN2</accession>
<dbReference type="Pfam" id="PF13573">
    <property type="entry name" value="SprB"/>
    <property type="match status" value="1"/>
</dbReference>
<dbReference type="RefSeq" id="WP_346753789.1">
    <property type="nucleotide sequence ID" value="NZ_JAUJEA010000008.1"/>
</dbReference>
<evidence type="ECO:0000313" key="3">
    <source>
        <dbReference type="Proteomes" id="UP001172082"/>
    </source>
</evidence>
<evidence type="ECO:0000313" key="2">
    <source>
        <dbReference type="EMBL" id="MDN5203766.1"/>
    </source>
</evidence>
<protein>
    <submittedName>
        <fullName evidence="2">SprB repeat-containing protein</fullName>
    </submittedName>
</protein>
<dbReference type="EMBL" id="JAUJEA010000008">
    <property type="protein sequence ID" value="MDN5203766.1"/>
    <property type="molecule type" value="Genomic_DNA"/>
</dbReference>